<protein>
    <submittedName>
        <fullName evidence="2">Uncharacterized protein</fullName>
    </submittedName>
</protein>
<dbReference type="Proteomes" id="UP001163850">
    <property type="component" value="Unassembled WGS sequence"/>
</dbReference>
<evidence type="ECO:0000256" key="1">
    <source>
        <dbReference type="SAM" id="MobiDB-lite"/>
    </source>
</evidence>
<feature type="compositionally biased region" description="Basic and acidic residues" evidence="1">
    <location>
        <begin position="810"/>
        <end position="831"/>
    </location>
</feature>
<evidence type="ECO:0000313" key="2">
    <source>
        <dbReference type="EMBL" id="KAJ3980104.1"/>
    </source>
</evidence>
<organism evidence="2 3">
    <name type="scientific">Lentinula detonsa</name>
    <dbReference type="NCBI Taxonomy" id="2804962"/>
    <lineage>
        <taxon>Eukaryota</taxon>
        <taxon>Fungi</taxon>
        <taxon>Dikarya</taxon>
        <taxon>Basidiomycota</taxon>
        <taxon>Agaricomycotina</taxon>
        <taxon>Agaricomycetes</taxon>
        <taxon>Agaricomycetidae</taxon>
        <taxon>Agaricales</taxon>
        <taxon>Marasmiineae</taxon>
        <taxon>Omphalotaceae</taxon>
        <taxon>Lentinula</taxon>
    </lineage>
</organism>
<name>A0AA38PQV9_9AGAR</name>
<feature type="region of interest" description="Disordered" evidence="1">
    <location>
        <begin position="701"/>
        <end position="872"/>
    </location>
</feature>
<feature type="compositionally biased region" description="Basic and acidic residues" evidence="1">
    <location>
        <begin position="744"/>
        <end position="764"/>
    </location>
</feature>
<reference evidence="2" key="1">
    <citation type="submission" date="2022-08" db="EMBL/GenBank/DDBJ databases">
        <authorList>
            <consortium name="DOE Joint Genome Institute"/>
            <person name="Min B."/>
            <person name="Riley R."/>
            <person name="Sierra-Patev S."/>
            <person name="Naranjo-Ortiz M."/>
            <person name="Looney B."/>
            <person name="Konkel Z."/>
            <person name="Slot J.C."/>
            <person name="Sakamoto Y."/>
            <person name="Steenwyk J.L."/>
            <person name="Rokas A."/>
            <person name="Carro J."/>
            <person name="Camarero S."/>
            <person name="Ferreira P."/>
            <person name="Molpeceres G."/>
            <person name="Ruiz-Duenas F.J."/>
            <person name="Serrano A."/>
            <person name="Henrissat B."/>
            <person name="Drula E."/>
            <person name="Hughes K.W."/>
            <person name="Mata J.L."/>
            <person name="Ishikawa N.K."/>
            <person name="Vargas-Isla R."/>
            <person name="Ushijima S."/>
            <person name="Smith C.A."/>
            <person name="Ahrendt S."/>
            <person name="Andreopoulos W."/>
            <person name="He G."/>
            <person name="Labutti K."/>
            <person name="Lipzen A."/>
            <person name="Ng V."/>
            <person name="Sandor L."/>
            <person name="Barry K."/>
            <person name="Martinez A.T."/>
            <person name="Xiao Y."/>
            <person name="Gibbons J.G."/>
            <person name="Terashima K."/>
            <person name="Hibbett D.S."/>
            <person name="Grigoriev I.V."/>
        </authorList>
    </citation>
    <scope>NUCLEOTIDE SEQUENCE</scope>
    <source>
        <strain evidence="2">TFB7829</strain>
    </source>
</reference>
<gene>
    <name evidence="2" type="ORF">F5890DRAFT_1543452</name>
</gene>
<feature type="compositionally biased region" description="Low complexity" evidence="1">
    <location>
        <begin position="535"/>
        <end position="562"/>
    </location>
</feature>
<accession>A0AA38PQV9</accession>
<dbReference type="AlphaFoldDB" id="A0AA38PQV9"/>
<feature type="compositionally biased region" description="Acidic residues" evidence="1">
    <location>
        <begin position="701"/>
        <end position="711"/>
    </location>
</feature>
<feature type="region of interest" description="Disordered" evidence="1">
    <location>
        <begin position="522"/>
        <end position="576"/>
    </location>
</feature>
<feature type="compositionally biased region" description="Basic and acidic residues" evidence="1">
    <location>
        <begin position="522"/>
        <end position="534"/>
    </location>
</feature>
<feature type="compositionally biased region" description="Acidic residues" evidence="1">
    <location>
        <begin position="334"/>
        <end position="347"/>
    </location>
</feature>
<comment type="caution">
    <text evidence="2">The sequence shown here is derived from an EMBL/GenBank/DDBJ whole genome shotgun (WGS) entry which is preliminary data.</text>
</comment>
<dbReference type="EMBL" id="MU802226">
    <property type="protein sequence ID" value="KAJ3980104.1"/>
    <property type="molecule type" value="Genomic_DNA"/>
</dbReference>
<proteinExistence type="predicted"/>
<evidence type="ECO:0000313" key="3">
    <source>
        <dbReference type="Proteomes" id="UP001163850"/>
    </source>
</evidence>
<sequence>MDQFCALTSLASSTRATASTATMSSASAEVSAYKGKLTNRNWALLPEELVRLIATYFIWDISVTNYCPDQWQARHFWQNRMVYTALRDAQEVERFMRICPQWGAAMETHMFWMHVTALIDPHDTLGAHVWVRNNNSSAPPAKLNPYYHYRNITRYSCFVCRINTPNTIHGLGNGKRLIATPWLSYATVCRDHDKPRAAFCGLCLREAQSYEVELQINPTFHVGCIENEDHELWPNVQATCRSCRAEWLWRKACSANVRDAVGGRRFRVDDWEAKSTIDGFIDLSEGRISEVILVARERHWIRTHTKLADMLSQALAASRYEGREERLTAAAAGEDTEMDLSDEDDEEDDLELAQLTEDGGIRELALGDWARNRILDGFWISPADQWYNHVQPELSWDVRAVHPCPWTVENDAMVRGESEQGRQVMEEGHPRVSTVRGPIPPSHPLCEQTFNAHQKQIRILLLPAMKNIVRRIVIESSADAADPAIRATRMTLEDVMKELHDEITWFDGVDWLERRRNARRDAAAREDATSDDHSTSSGSSKSSDESSTVTSPVLSTTTLQTTPSPPPIEEKTAGTDSKNVYRAVTIAVSPVLDPPRLIHPIPHVPVTAAHLPHFSLEAFRMVWREACAPLYHCRCKICERAQVAAGEAAAVAAGAQIKNQASVDVRADHAQQDNQTDDVVEIRLGDADGEGEEEIDYLEYEDDDDVFDSDEVESRYDSRSRSRSPPRLNRPVYTPSTPISPRKRSCDEIDDGRLYRRDEDRDGNSDVDDTISRRQRQPGTPPKRLRREGPPPLPKGLSADNPAQRMLHKRSSEGVEARDDRIQNKRAKMSEEAESPPTSLTAEDSEHSSADVDLEEVEDSRNGRSHLSVVER</sequence>
<feature type="region of interest" description="Disordered" evidence="1">
    <location>
        <begin position="326"/>
        <end position="347"/>
    </location>
</feature>